<dbReference type="OrthoDB" id="6386916at2"/>
<accession>A0A0C1MLX0</accession>
<dbReference type="Gene3D" id="1.10.260.40">
    <property type="entry name" value="lambda repressor-like DNA-binding domains"/>
    <property type="match status" value="1"/>
</dbReference>
<dbReference type="SMART" id="SM00530">
    <property type="entry name" value="HTH_XRE"/>
    <property type="match status" value="1"/>
</dbReference>
<dbReference type="EMBL" id="JWIC01000004">
    <property type="protein sequence ID" value="KID58059.1"/>
    <property type="molecule type" value="Genomic_DNA"/>
</dbReference>
<gene>
    <name evidence="2" type="ORF">JF50_04800</name>
</gene>
<organism evidence="2 3">
    <name type="scientific">Pseudoalteromonas luteoviolacea</name>
    <dbReference type="NCBI Taxonomy" id="43657"/>
    <lineage>
        <taxon>Bacteria</taxon>
        <taxon>Pseudomonadati</taxon>
        <taxon>Pseudomonadota</taxon>
        <taxon>Gammaproteobacteria</taxon>
        <taxon>Alteromonadales</taxon>
        <taxon>Pseudoalteromonadaceae</taxon>
        <taxon>Pseudoalteromonas</taxon>
    </lineage>
</organism>
<dbReference type="PROSITE" id="PS50943">
    <property type="entry name" value="HTH_CROC1"/>
    <property type="match status" value="1"/>
</dbReference>
<dbReference type="RefSeq" id="WP_039608355.1">
    <property type="nucleotide sequence ID" value="NZ_JAGJEL010000003.1"/>
</dbReference>
<evidence type="ECO:0000313" key="3">
    <source>
        <dbReference type="Proteomes" id="UP000031327"/>
    </source>
</evidence>
<dbReference type="InterPro" id="IPR010982">
    <property type="entry name" value="Lambda_DNA-bd_dom_sf"/>
</dbReference>
<dbReference type="Pfam" id="PF01381">
    <property type="entry name" value="HTH_3"/>
    <property type="match status" value="1"/>
</dbReference>
<dbReference type="GO" id="GO:0003677">
    <property type="term" value="F:DNA binding"/>
    <property type="evidence" value="ECO:0007669"/>
    <property type="project" value="InterPro"/>
</dbReference>
<evidence type="ECO:0000259" key="1">
    <source>
        <dbReference type="PROSITE" id="PS50943"/>
    </source>
</evidence>
<proteinExistence type="predicted"/>
<reference evidence="2 3" key="1">
    <citation type="submission" date="2014-12" db="EMBL/GenBank/DDBJ databases">
        <title>Draft Genome Sequence of Pseudoalteromonas luteoviolacea HI1.</title>
        <authorList>
            <person name="Asahina A.Y."/>
            <person name="Hadfield M.G."/>
        </authorList>
    </citation>
    <scope>NUCLEOTIDE SEQUENCE [LARGE SCALE GENOMIC DNA]</scope>
    <source>
        <strain evidence="2 3">HI1</strain>
    </source>
</reference>
<dbReference type="SUPFAM" id="SSF47413">
    <property type="entry name" value="lambda repressor-like DNA-binding domains"/>
    <property type="match status" value="1"/>
</dbReference>
<protein>
    <submittedName>
        <fullName evidence="2">MerR family transcriptional regulator</fullName>
    </submittedName>
</protein>
<dbReference type="Proteomes" id="UP000031327">
    <property type="component" value="Unassembled WGS sequence"/>
</dbReference>
<evidence type="ECO:0000313" key="2">
    <source>
        <dbReference type="EMBL" id="KID58059.1"/>
    </source>
</evidence>
<dbReference type="AlphaFoldDB" id="A0A0C1MLX0"/>
<feature type="domain" description="HTH cro/C1-type" evidence="1">
    <location>
        <begin position="14"/>
        <end position="68"/>
    </location>
</feature>
<name>A0A0C1MLX0_9GAMM</name>
<dbReference type="InterPro" id="IPR001387">
    <property type="entry name" value="Cro/C1-type_HTH"/>
</dbReference>
<comment type="caution">
    <text evidence="2">The sequence shown here is derived from an EMBL/GenBank/DDBJ whole genome shotgun (WGS) entry which is preliminary data.</text>
</comment>
<sequence>MVDFFARYITGDDLRALRKKKGVTTAIMAKHLGVCRKTYENWERDVGQPKLNQFFAICAFCSIDLSELITKIRGHQSS</sequence>
<dbReference type="CDD" id="cd00093">
    <property type="entry name" value="HTH_XRE"/>
    <property type="match status" value="1"/>
</dbReference>